<keyword evidence="2" id="KW-1185">Reference proteome</keyword>
<accession>A0A5J9T5N8</accession>
<proteinExistence type="predicted"/>
<sequence length="68" mass="7693">MAAISPGSPPATIVRLHLPQLDLAVFRYLIPHLLPRGAIRLQQVYQRMISEPLDQIELAMITVSRRYG</sequence>
<comment type="caution">
    <text evidence="1">The sequence shown here is derived from an EMBL/GenBank/DDBJ whole genome shotgun (WGS) entry which is preliminary data.</text>
</comment>
<dbReference type="Proteomes" id="UP000324897">
    <property type="component" value="Unassembled WGS sequence"/>
</dbReference>
<reference evidence="1 2" key="1">
    <citation type="journal article" date="2019" name="Sci. Rep.">
        <title>A high-quality genome of Eragrostis curvula grass provides insights into Poaceae evolution and supports new strategies to enhance forage quality.</title>
        <authorList>
            <person name="Carballo J."/>
            <person name="Santos B.A.C.M."/>
            <person name="Zappacosta D."/>
            <person name="Garbus I."/>
            <person name="Selva J.P."/>
            <person name="Gallo C.A."/>
            <person name="Diaz A."/>
            <person name="Albertini E."/>
            <person name="Caccamo M."/>
            <person name="Echenique V."/>
        </authorList>
    </citation>
    <scope>NUCLEOTIDE SEQUENCE [LARGE SCALE GENOMIC DNA]</scope>
    <source>
        <strain evidence="2">cv. Victoria</strain>
        <tissue evidence="1">Leaf</tissue>
    </source>
</reference>
<evidence type="ECO:0000313" key="2">
    <source>
        <dbReference type="Proteomes" id="UP000324897"/>
    </source>
</evidence>
<evidence type="ECO:0000313" key="1">
    <source>
        <dbReference type="EMBL" id="TVU06574.1"/>
    </source>
</evidence>
<gene>
    <name evidence="1" type="ORF">EJB05_49795</name>
</gene>
<organism evidence="1 2">
    <name type="scientific">Eragrostis curvula</name>
    <name type="common">weeping love grass</name>
    <dbReference type="NCBI Taxonomy" id="38414"/>
    <lineage>
        <taxon>Eukaryota</taxon>
        <taxon>Viridiplantae</taxon>
        <taxon>Streptophyta</taxon>
        <taxon>Embryophyta</taxon>
        <taxon>Tracheophyta</taxon>
        <taxon>Spermatophyta</taxon>
        <taxon>Magnoliopsida</taxon>
        <taxon>Liliopsida</taxon>
        <taxon>Poales</taxon>
        <taxon>Poaceae</taxon>
        <taxon>PACMAD clade</taxon>
        <taxon>Chloridoideae</taxon>
        <taxon>Eragrostideae</taxon>
        <taxon>Eragrostidinae</taxon>
        <taxon>Eragrostis</taxon>
    </lineage>
</organism>
<dbReference type="AlphaFoldDB" id="A0A5J9T5N8"/>
<dbReference type="EMBL" id="RWGY01000051">
    <property type="protein sequence ID" value="TVU06574.1"/>
    <property type="molecule type" value="Genomic_DNA"/>
</dbReference>
<name>A0A5J9T5N8_9POAL</name>
<dbReference type="Gramene" id="TVU06574">
    <property type="protein sequence ID" value="TVU06574"/>
    <property type="gene ID" value="EJB05_49795"/>
</dbReference>
<protein>
    <submittedName>
        <fullName evidence="1">Uncharacterized protein</fullName>
    </submittedName>
</protein>